<name>A0A8T0SW21_PANVG</name>
<dbReference type="Proteomes" id="UP000823388">
    <property type="component" value="Chromosome 5K"/>
</dbReference>
<protein>
    <submittedName>
        <fullName evidence="1">Uncharacterized protein</fullName>
    </submittedName>
</protein>
<accession>A0A8T0SW21</accession>
<evidence type="ECO:0000313" key="1">
    <source>
        <dbReference type="EMBL" id="KAG2601478.1"/>
    </source>
</evidence>
<keyword evidence="2" id="KW-1185">Reference proteome</keyword>
<proteinExistence type="predicted"/>
<evidence type="ECO:0000313" key="2">
    <source>
        <dbReference type="Proteomes" id="UP000823388"/>
    </source>
</evidence>
<comment type="caution">
    <text evidence="1">The sequence shown here is derived from an EMBL/GenBank/DDBJ whole genome shotgun (WGS) entry which is preliminary data.</text>
</comment>
<reference evidence="1" key="1">
    <citation type="submission" date="2020-05" db="EMBL/GenBank/DDBJ databases">
        <title>WGS assembly of Panicum virgatum.</title>
        <authorList>
            <person name="Lovell J.T."/>
            <person name="Jenkins J."/>
            <person name="Shu S."/>
            <person name="Juenger T.E."/>
            <person name="Schmutz J."/>
        </authorList>
    </citation>
    <scope>NUCLEOTIDE SEQUENCE</scope>
    <source>
        <strain evidence="1">AP13</strain>
    </source>
</reference>
<dbReference type="AlphaFoldDB" id="A0A8T0SW21"/>
<dbReference type="EMBL" id="CM029045">
    <property type="protein sequence ID" value="KAG2601478.1"/>
    <property type="molecule type" value="Genomic_DNA"/>
</dbReference>
<gene>
    <name evidence="1" type="ORF">PVAP13_5KG593707</name>
</gene>
<organism evidence="1 2">
    <name type="scientific">Panicum virgatum</name>
    <name type="common">Blackwell switchgrass</name>
    <dbReference type="NCBI Taxonomy" id="38727"/>
    <lineage>
        <taxon>Eukaryota</taxon>
        <taxon>Viridiplantae</taxon>
        <taxon>Streptophyta</taxon>
        <taxon>Embryophyta</taxon>
        <taxon>Tracheophyta</taxon>
        <taxon>Spermatophyta</taxon>
        <taxon>Magnoliopsida</taxon>
        <taxon>Liliopsida</taxon>
        <taxon>Poales</taxon>
        <taxon>Poaceae</taxon>
        <taxon>PACMAD clade</taxon>
        <taxon>Panicoideae</taxon>
        <taxon>Panicodae</taxon>
        <taxon>Paniceae</taxon>
        <taxon>Panicinae</taxon>
        <taxon>Panicum</taxon>
        <taxon>Panicum sect. Hiantes</taxon>
    </lineage>
</organism>
<sequence length="86" mass="9503">MPGGGGGVGPWASTAAPSVQERNYKSLLHASDATDLLKDHQNTGNNFEDDREVPWLKHRLSSSSLEWILLEMASQFVGELRIIVLR</sequence>